<dbReference type="RefSeq" id="WP_169716778.1">
    <property type="nucleotide sequence ID" value="NZ_CP155571.1"/>
</dbReference>
<dbReference type="SMART" id="SM00382">
    <property type="entry name" value="AAA"/>
    <property type="match status" value="1"/>
</dbReference>
<comment type="subcellular location">
    <subcellularLocation>
        <location evidence="1">Cell membrane</location>
        <topology evidence="1">Peripheral membrane protein</topology>
    </subcellularLocation>
</comment>
<keyword evidence="8" id="KW-1278">Translocase</keyword>
<organism evidence="17 18">
    <name type="scientific">Sporomusa acidovorans (strain ATCC 49682 / DSM 3132 / Mol)</name>
    <dbReference type="NCBI Taxonomy" id="1123286"/>
    <lineage>
        <taxon>Bacteria</taxon>
        <taxon>Bacillati</taxon>
        <taxon>Bacillota</taxon>
        <taxon>Negativicutes</taxon>
        <taxon>Selenomonadales</taxon>
        <taxon>Sporomusaceae</taxon>
        <taxon>Sporomusa</taxon>
    </lineage>
</organism>
<evidence type="ECO:0000256" key="1">
    <source>
        <dbReference type="ARBA" id="ARBA00004202"/>
    </source>
</evidence>
<dbReference type="InterPro" id="IPR050388">
    <property type="entry name" value="ABC_Ni/Peptide_Import"/>
</dbReference>
<evidence type="ECO:0000256" key="12">
    <source>
        <dbReference type="ARBA" id="ARBA00038669"/>
    </source>
</evidence>
<evidence type="ECO:0000256" key="11">
    <source>
        <dbReference type="ARBA" id="ARBA00023136"/>
    </source>
</evidence>
<dbReference type="PROSITE" id="PS00211">
    <property type="entry name" value="ABC_TRANSPORTER_1"/>
    <property type="match status" value="1"/>
</dbReference>
<keyword evidence="7 17" id="KW-0067">ATP-binding</keyword>
<sequence length="313" mass="33951">MLLNIDRLRVTFTVGPSRLQAVNEVHLALAEKTKAAVIGETGCGKSVLAAAIVGILPANAHAQGKITWEDQPLSGRLLKSIRGKELSLIPQNPAGSLNPVFTAGFQVREALQKVKPRLHKNDLYHATLELFHAAGFARPETVYHAYPHQLSGGMAQRVLLAIATAGTPRLVIADEPTKGLDLDTRNQNVLLMHRILESSALLIITHDIEVAATCQAVIVMYAGEIVETGQAETILSKPRHPYTRQLLAAHPSQGLIPIPGLPPMMTELPAGCRFAERCALYTNLSASQQQLCLTEHPSLQQCGSYSVVRCWHA</sequence>
<dbReference type="InterPro" id="IPR003439">
    <property type="entry name" value="ABC_transporter-like_ATP-bd"/>
</dbReference>
<keyword evidence="11" id="KW-0472">Membrane</keyword>
<dbReference type="Pfam" id="PF00005">
    <property type="entry name" value="ABC_tran"/>
    <property type="match status" value="1"/>
</dbReference>
<evidence type="ECO:0000256" key="14">
    <source>
        <dbReference type="ARBA" id="ARBA00044143"/>
    </source>
</evidence>
<comment type="catalytic activity">
    <reaction evidence="15">
        <text>Ni(2+)(out) + ATP + H2O = Ni(2+)(in) + ADP + phosphate + H(+)</text>
        <dbReference type="Rhea" id="RHEA:15557"/>
        <dbReference type="ChEBI" id="CHEBI:15377"/>
        <dbReference type="ChEBI" id="CHEBI:15378"/>
        <dbReference type="ChEBI" id="CHEBI:30616"/>
        <dbReference type="ChEBI" id="CHEBI:43474"/>
        <dbReference type="ChEBI" id="CHEBI:49786"/>
        <dbReference type="ChEBI" id="CHEBI:456216"/>
        <dbReference type="EC" id="7.2.2.11"/>
    </reaction>
    <physiologicalReaction direction="left-to-right" evidence="15">
        <dbReference type="Rhea" id="RHEA:15558"/>
    </physiologicalReaction>
</comment>
<evidence type="ECO:0000256" key="3">
    <source>
        <dbReference type="ARBA" id="ARBA00022448"/>
    </source>
</evidence>
<evidence type="ECO:0000313" key="18">
    <source>
        <dbReference type="Proteomes" id="UP000216052"/>
    </source>
</evidence>
<comment type="subunit">
    <text evidence="12">The complex is composed of two ATP-binding proteins (NikD and NikE), two transmembrane proteins (NikB and NikC) and a solute-binding protein (NikA).</text>
</comment>
<keyword evidence="5" id="KW-0533">Nickel</keyword>
<dbReference type="Proteomes" id="UP000216052">
    <property type="component" value="Chromosome"/>
</dbReference>
<dbReference type="InterPro" id="IPR017871">
    <property type="entry name" value="ABC_transporter-like_CS"/>
</dbReference>
<feature type="domain" description="ABC transporter" evidence="16">
    <location>
        <begin position="5"/>
        <end position="247"/>
    </location>
</feature>
<reference evidence="17" key="1">
    <citation type="submission" date="2024-05" db="EMBL/GenBank/DDBJ databases">
        <title>Isolation and characterization of Sporomusa carbonis sp. nov., a carboxydotrophic hydrogenogen in the genus of Sporomusa isolated from a charcoal burning pile.</title>
        <authorList>
            <person name="Boeer T."/>
            <person name="Rosenbaum F."/>
            <person name="Eysell L."/>
            <person name="Mueller V."/>
            <person name="Daniel R."/>
            <person name="Poehlein A."/>
        </authorList>
    </citation>
    <scope>NUCLEOTIDE SEQUENCE [LARGE SCALE GENOMIC DNA]</scope>
    <source>
        <strain evidence="17">DSM 3132</strain>
    </source>
</reference>
<evidence type="ECO:0000259" key="16">
    <source>
        <dbReference type="PROSITE" id="PS50893"/>
    </source>
</evidence>
<proteinExistence type="inferred from homology"/>
<keyword evidence="9" id="KW-0406">Ion transport</keyword>
<dbReference type="Gene3D" id="3.40.50.300">
    <property type="entry name" value="P-loop containing nucleotide triphosphate hydrolases"/>
    <property type="match status" value="1"/>
</dbReference>
<evidence type="ECO:0000256" key="7">
    <source>
        <dbReference type="ARBA" id="ARBA00022840"/>
    </source>
</evidence>
<dbReference type="GO" id="GO:0005524">
    <property type="term" value="F:ATP binding"/>
    <property type="evidence" value="ECO:0007669"/>
    <property type="project" value="UniProtKB-KW"/>
</dbReference>
<evidence type="ECO:0000256" key="9">
    <source>
        <dbReference type="ARBA" id="ARBA00023065"/>
    </source>
</evidence>
<dbReference type="InterPro" id="IPR027417">
    <property type="entry name" value="P-loop_NTPase"/>
</dbReference>
<evidence type="ECO:0000256" key="13">
    <source>
        <dbReference type="ARBA" id="ARBA00039098"/>
    </source>
</evidence>
<keyword evidence="6" id="KW-0547">Nucleotide-binding</keyword>
<dbReference type="InterPro" id="IPR013563">
    <property type="entry name" value="Oligopep_ABC_C"/>
</dbReference>
<name>A0ABZ3IYJ4_SPOA4</name>
<keyword evidence="4" id="KW-1003">Cell membrane</keyword>
<keyword evidence="10" id="KW-0921">Nickel transport</keyword>
<evidence type="ECO:0000256" key="10">
    <source>
        <dbReference type="ARBA" id="ARBA00023112"/>
    </source>
</evidence>
<dbReference type="SUPFAM" id="SSF52540">
    <property type="entry name" value="P-loop containing nucleoside triphosphate hydrolases"/>
    <property type="match status" value="1"/>
</dbReference>
<evidence type="ECO:0000313" key="17">
    <source>
        <dbReference type="EMBL" id="XFO70876.1"/>
    </source>
</evidence>
<dbReference type="PANTHER" id="PTHR43297">
    <property type="entry name" value="OLIGOPEPTIDE TRANSPORT ATP-BINDING PROTEIN APPD"/>
    <property type="match status" value="1"/>
</dbReference>
<accession>A0ABZ3IYJ4</accession>
<comment type="similarity">
    <text evidence="2">Belongs to the ABC transporter superfamily.</text>
</comment>
<evidence type="ECO:0000256" key="15">
    <source>
        <dbReference type="ARBA" id="ARBA00048610"/>
    </source>
</evidence>
<evidence type="ECO:0000256" key="6">
    <source>
        <dbReference type="ARBA" id="ARBA00022741"/>
    </source>
</evidence>
<gene>
    <name evidence="17" type="primary">oppD_1</name>
    <name evidence="17" type="ORF">SPACI_008760</name>
</gene>
<evidence type="ECO:0000256" key="4">
    <source>
        <dbReference type="ARBA" id="ARBA00022475"/>
    </source>
</evidence>
<dbReference type="CDD" id="cd03257">
    <property type="entry name" value="ABC_NikE_OppD_transporters"/>
    <property type="match status" value="1"/>
</dbReference>
<dbReference type="PANTHER" id="PTHR43297:SF13">
    <property type="entry name" value="NICKEL ABC TRANSPORTER, ATP-BINDING PROTEIN"/>
    <property type="match status" value="1"/>
</dbReference>
<dbReference type="EC" id="7.2.2.11" evidence="13"/>
<evidence type="ECO:0000256" key="5">
    <source>
        <dbReference type="ARBA" id="ARBA00022596"/>
    </source>
</evidence>
<keyword evidence="3" id="KW-0813">Transport</keyword>
<dbReference type="PROSITE" id="PS50893">
    <property type="entry name" value="ABC_TRANSPORTER_2"/>
    <property type="match status" value="1"/>
</dbReference>
<dbReference type="Pfam" id="PF08352">
    <property type="entry name" value="oligo_HPY"/>
    <property type="match status" value="1"/>
</dbReference>
<dbReference type="EMBL" id="CP155571">
    <property type="protein sequence ID" value="XFO70876.1"/>
    <property type="molecule type" value="Genomic_DNA"/>
</dbReference>
<protein>
    <recommendedName>
        <fullName evidence="14">Nickel import system ATP-binding protein NikD</fullName>
        <ecNumber evidence="13">7.2.2.11</ecNumber>
    </recommendedName>
</protein>
<evidence type="ECO:0000256" key="8">
    <source>
        <dbReference type="ARBA" id="ARBA00022967"/>
    </source>
</evidence>
<keyword evidence="18" id="KW-1185">Reference proteome</keyword>
<dbReference type="NCBIfam" id="TIGR01727">
    <property type="entry name" value="oligo_HPY"/>
    <property type="match status" value="1"/>
</dbReference>
<evidence type="ECO:0000256" key="2">
    <source>
        <dbReference type="ARBA" id="ARBA00005417"/>
    </source>
</evidence>
<dbReference type="InterPro" id="IPR003593">
    <property type="entry name" value="AAA+_ATPase"/>
</dbReference>